<gene>
    <name evidence="2" type="ORF">EV197_0851</name>
</gene>
<feature type="transmembrane region" description="Helical" evidence="1">
    <location>
        <begin position="7"/>
        <end position="27"/>
    </location>
</feature>
<keyword evidence="1" id="KW-1133">Transmembrane helix</keyword>
<evidence type="ECO:0000313" key="2">
    <source>
        <dbReference type="EMBL" id="RZS99628.1"/>
    </source>
</evidence>
<name>A0A4Q7PI38_9FLAO</name>
<dbReference type="Proteomes" id="UP000292262">
    <property type="component" value="Unassembled WGS sequence"/>
</dbReference>
<reference evidence="2 3" key="1">
    <citation type="submission" date="2019-02" db="EMBL/GenBank/DDBJ databases">
        <title>Genomic Encyclopedia of Type Strains, Phase IV (KMG-IV): sequencing the most valuable type-strain genomes for metagenomic binning, comparative biology and taxonomic classification.</title>
        <authorList>
            <person name="Goeker M."/>
        </authorList>
    </citation>
    <scope>NUCLEOTIDE SEQUENCE [LARGE SCALE GENOMIC DNA]</scope>
    <source>
        <strain evidence="2 3">DSM 17196</strain>
    </source>
</reference>
<comment type="caution">
    <text evidence="2">The sequence shown here is derived from an EMBL/GenBank/DDBJ whole genome shotgun (WGS) entry which is preliminary data.</text>
</comment>
<protein>
    <submittedName>
        <fullName evidence="2">Uncharacterized protein</fullName>
    </submittedName>
</protein>
<dbReference type="RefSeq" id="WP_130285453.1">
    <property type="nucleotide sequence ID" value="NZ_SGXE01000001.1"/>
</dbReference>
<evidence type="ECO:0000313" key="3">
    <source>
        <dbReference type="Proteomes" id="UP000292262"/>
    </source>
</evidence>
<dbReference type="EMBL" id="SGXE01000001">
    <property type="protein sequence ID" value="RZS99628.1"/>
    <property type="molecule type" value="Genomic_DNA"/>
</dbReference>
<sequence length="127" mass="14452">MGKIAKIWFAIVAVIFVVVMALAIQTFRPVRNVTSEDILKITGTVTDVQEGSGFDIVITLQDDPHYYYINRGLQLGLSVQELQDQIQNKTVTLYPVKRWTIFTTDGNMGHIAKLTYKDKTLFNEIKE</sequence>
<evidence type="ECO:0000256" key="1">
    <source>
        <dbReference type="SAM" id="Phobius"/>
    </source>
</evidence>
<dbReference type="OrthoDB" id="979995at2"/>
<accession>A0A4Q7PI38</accession>
<organism evidence="2 3">
    <name type="scientific">Aquimarina brevivitae</name>
    <dbReference type="NCBI Taxonomy" id="323412"/>
    <lineage>
        <taxon>Bacteria</taxon>
        <taxon>Pseudomonadati</taxon>
        <taxon>Bacteroidota</taxon>
        <taxon>Flavobacteriia</taxon>
        <taxon>Flavobacteriales</taxon>
        <taxon>Flavobacteriaceae</taxon>
        <taxon>Aquimarina</taxon>
    </lineage>
</organism>
<keyword evidence="3" id="KW-1185">Reference proteome</keyword>
<proteinExistence type="predicted"/>
<keyword evidence="1" id="KW-0472">Membrane</keyword>
<dbReference type="AlphaFoldDB" id="A0A4Q7PI38"/>
<keyword evidence="1" id="KW-0812">Transmembrane</keyword>